<sequence>MPDGLLQKSSLDNAEDQEVQAIIVKVDACRQNLMDCKAVYDGLPIEHKQYIASRFNHIVALMEYASNMKGTDDSIDQHVQDHEMNQKLNAQASEIETLSSDTSEDENETVEYIDHRSQQQREKEWEEERCIQDTLREKEKKECQELQQPSDPLDQLFSDEDALKYLKFSKSDLRRLAKLLEMNIQPPPWGGDISGPEALAILLFRSSETVSLDEEEYHFGRSKDMLRHVINVVIAFLCRKVEDKVNVFDNNLREQRVKLFNDAIRARADEIGSHAFDDVCGFVSTMPVSRRTQSYAPWYDGPQEFYSSQVVTTPDGIASSCVRPRSSNGTNPFVFYEVLHRLKVIYPYKILGDSEYEAVFNELQKRHIDKDNLILKYVTDDDEANEVLVVNEWMRQSLRTESPRVFSVTLPLEGDHLHDLFYIGVFLSNCRTCLRGGNRISDYFHVAPPTIEEYINS</sequence>
<name>A0A0H5BYB7_CYBJN</name>
<accession>A0A0H5BYB7</accession>
<evidence type="ECO:0000313" key="1">
    <source>
        <dbReference type="EMBL" id="CEP20473.1"/>
    </source>
</evidence>
<dbReference type="EMBL" id="CDQK01000001">
    <property type="protein sequence ID" value="CEP20473.1"/>
    <property type="molecule type" value="Genomic_DNA"/>
</dbReference>
<dbReference type="Proteomes" id="UP000038830">
    <property type="component" value="Unassembled WGS sequence"/>
</dbReference>
<organism evidence="1 2">
    <name type="scientific">Cyberlindnera jadinii (strain ATCC 18201 / CBS 1600 / BCRC 20928 / JCM 3617 / NBRC 0987 / NRRL Y-1542)</name>
    <name type="common">Torula yeast</name>
    <name type="synonym">Candida utilis</name>
    <dbReference type="NCBI Taxonomy" id="983966"/>
    <lineage>
        <taxon>Eukaryota</taxon>
        <taxon>Fungi</taxon>
        <taxon>Dikarya</taxon>
        <taxon>Ascomycota</taxon>
        <taxon>Saccharomycotina</taxon>
        <taxon>Saccharomycetes</taxon>
        <taxon>Phaffomycetales</taxon>
        <taxon>Phaffomycetaceae</taxon>
        <taxon>Cyberlindnera</taxon>
    </lineage>
</organism>
<evidence type="ECO:0000313" key="2">
    <source>
        <dbReference type="Proteomes" id="UP000038830"/>
    </source>
</evidence>
<dbReference type="AlphaFoldDB" id="A0A0H5BYB7"/>
<protein>
    <submittedName>
        <fullName evidence="1">Uncharacterized protein</fullName>
    </submittedName>
</protein>
<reference evidence="2" key="1">
    <citation type="journal article" date="2015" name="J. Biotechnol.">
        <title>The structure of the Cyberlindnera jadinii genome and its relation to Candida utilis analyzed by the occurrence of single nucleotide polymorphisms.</title>
        <authorList>
            <person name="Rupp O."/>
            <person name="Brinkrolf K."/>
            <person name="Buerth C."/>
            <person name="Kunigo M."/>
            <person name="Schneider J."/>
            <person name="Jaenicke S."/>
            <person name="Goesmann A."/>
            <person name="Puehler A."/>
            <person name="Jaeger K.-E."/>
            <person name="Ernst J.F."/>
        </authorList>
    </citation>
    <scope>NUCLEOTIDE SEQUENCE [LARGE SCALE GENOMIC DNA]</scope>
    <source>
        <strain evidence="2">ATCC 18201 / CBS 1600 / BCRC 20928 / JCM 3617 / NBRC 0987 / NRRL Y-1542</strain>
    </source>
</reference>
<gene>
    <name evidence="1" type="ORF">BN1211_0352</name>
</gene>
<proteinExistence type="predicted"/>